<dbReference type="GO" id="GO:1901137">
    <property type="term" value="P:carbohydrate derivative biosynthetic process"/>
    <property type="evidence" value="ECO:0007669"/>
    <property type="project" value="UniProtKB-ARBA"/>
</dbReference>
<dbReference type="EMBL" id="QXGM01000001">
    <property type="protein sequence ID" value="RSX55527.1"/>
    <property type="molecule type" value="Genomic_DNA"/>
</dbReference>
<comment type="caution">
    <text evidence="4">The sequence shown here is derived from an EMBL/GenBank/DDBJ whole genome shotgun (WGS) entry which is preliminary data.</text>
</comment>
<dbReference type="InterPro" id="IPR050194">
    <property type="entry name" value="Glycosyltransferase_grp1"/>
</dbReference>
<dbReference type="AlphaFoldDB" id="A0A430FRP8"/>
<sequence length="374" mass="41921">MPQQEPIRVAQIMGRMMGGGVEATILNHYKFIDHSKVQFDFIVQDDSEKVPEELIKSYGGRIFTIPSYKKLPAYEKACLNIFRKTQPDIVHSNINALSIFPLYEAKKAGVKVRIAHSHSTANPREIAKTAIKEVLRPLSKLYPTHLAACGELSAEWLFGKRVVDQNKVQYIHNAIDLQKYSFNRKKRIDLRKSIGAGVSPIVGQIGRFSSQKNQEFSVEVFKELLKIIPNAKLVFLGIGDTMPAIKQKVTQLGIQASVFFMGSRDDAADWYSVFDVLLFPSLYEGLPLTAIEAQAAGLPIVASDQITEEAFIDNELVTVMPLKCSAHEWAQCLEATLEYAPRQSRISDGDTLRAAGYEIKDSARKLEAWYQSII</sequence>
<dbReference type="InterPro" id="IPR028098">
    <property type="entry name" value="Glyco_trans_4-like_N"/>
</dbReference>
<evidence type="ECO:0000259" key="3">
    <source>
        <dbReference type="Pfam" id="PF13439"/>
    </source>
</evidence>
<dbReference type="PANTHER" id="PTHR45947:SF3">
    <property type="entry name" value="SULFOQUINOVOSYL TRANSFERASE SQD2"/>
    <property type="match status" value="1"/>
</dbReference>
<dbReference type="Pfam" id="PF13439">
    <property type="entry name" value="Glyco_transf_4"/>
    <property type="match status" value="1"/>
</dbReference>
<proteinExistence type="predicted"/>
<evidence type="ECO:0000313" key="4">
    <source>
        <dbReference type="EMBL" id="RSX55527.1"/>
    </source>
</evidence>
<dbReference type="Pfam" id="PF13692">
    <property type="entry name" value="Glyco_trans_1_4"/>
    <property type="match status" value="1"/>
</dbReference>
<dbReference type="RefSeq" id="WP_206432048.1">
    <property type="nucleotide sequence ID" value="NZ_QXGM01000001.1"/>
</dbReference>
<reference evidence="4 5" key="1">
    <citation type="submission" date="2018-09" db="EMBL/GenBank/DDBJ databases">
        <title>Characterization of the phylogenetic diversity of five novel species belonging to the genus Bifidobacterium.</title>
        <authorList>
            <person name="Lugli G.A."/>
            <person name="Duranti S."/>
            <person name="Milani C."/>
        </authorList>
    </citation>
    <scope>NUCLEOTIDE SEQUENCE [LARGE SCALE GENOMIC DNA]</scope>
    <source>
        <strain evidence="4 5">2036B</strain>
    </source>
</reference>
<dbReference type="Gene3D" id="3.40.50.2000">
    <property type="entry name" value="Glycogen Phosphorylase B"/>
    <property type="match status" value="2"/>
</dbReference>
<dbReference type="GO" id="GO:0016757">
    <property type="term" value="F:glycosyltransferase activity"/>
    <property type="evidence" value="ECO:0007669"/>
    <property type="project" value="UniProtKB-KW"/>
</dbReference>
<dbReference type="SUPFAM" id="SSF53756">
    <property type="entry name" value="UDP-Glycosyltransferase/glycogen phosphorylase"/>
    <property type="match status" value="1"/>
</dbReference>
<dbReference type="CDD" id="cd03812">
    <property type="entry name" value="GT4_CapH-like"/>
    <property type="match status" value="1"/>
</dbReference>
<evidence type="ECO:0000256" key="1">
    <source>
        <dbReference type="ARBA" id="ARBA00022676"/>
    </source>
</evidence>
<dbReference type="PANTHER" id="PTHR45947">
    <property type="entry name" value="SULFOQUINOVOSYL TRANSFERASE SQD2"/>
    <property type="match status" value="1"/>
</dbReference>
<evidence type="ECO:0000313" key="5">
    <source>
        <dbReference type="Proteomes" id="UP000287609"/>
    </source>
</evidence>
<keyword evidence="5" id="KW-1185">Reference proteome</keyword>
<accession>A0A430FRP8</accession>
<keyword evidence="1" id="KW-0328">Glycosyltransferase</keyword>
<dbReference type="Proteomes" id="UP000287609">
    <property type="component" value="Unassembled WGS sequence"/>
</dbReference>
<keyword evidence="2 4" id="KW-0808">Transferase</keyword>
<organism evidence="4 5">
    <name type="scientific">Bifidobacterium dolichotidis</name>
    <dbReference type="NCBI Taxonomy" id="2306976"/>
    <lineage>
        <taxon>Bacteria</taxon>
        <taxon>Bacillati</taxon>
        <taxon>Actinomycetota</taxon>
        <taxon>Actinomycetes</taxon>
        <taxon>Bifidobacteriales</taxon>
        <taxon>Bifidobacteriaceae</taxon>
        <taxon>Bifidobacterium</taxon>
    </lineage>
</organism>
<feature type="domain" description="Glycosyltransferase subfamily 4-like N-terminal" evidence="3">
    <location>
        <begin position="19"/>
        <end position="178"/>
    </location>
</feature>
<protein>
    <submittedName>
        <fullName evidence="4">Glycosyl transferase</fullName>
    </submittedName>
</protein>
<evidence type="ECO:0000256" key="2">
    <source>
        <dbReference type="ARBA" id="ARBA00022679"/>
    </source>
</evidence>
<gene>
    <name evidence="4" type="ORF">D2E26_0090</name>
</gene>
<name>A0A430FRP8_9BIFI</name>